<evidence type="ECO:0000313" key="2">
    <source>
        <dbReference type="EMBL" id="TLF44152.1"/>
    </source>
</evidence>
<evidence type="ECO:0000259" key="1">
    <source>
        <dbReference type="Pfam" id="PF01935"/>
    </source>
</evidence>
<dbReference type="InterPro" id="IPR008571">
    <property type="entry name" value="HerA-like"/>
</dbReference>
<dbReference type="Pfam" id="PF01935">
    <property type="entry name" value="DUF87"/>
    <property type="match status" value="1"/>
</dbReference>
<proteinExistence type="predicted"/>
<protein>
    <submittedName>
        <fullName evidence="2">ATP-binding protein</fullName>
    </submittedName>
</protein>
<dbReference type="EMBL" id="VBUK01000007">
    <property type="protein sequence ID" value="TLF44152.1"/>
    <property type="molecule type" value="Genomic_DNA"/>
</dbReference>
<dbReference type="SUPFAM" id="SSF52540">
    <property type="entry name" value="P-loop containing nucleoside triphosphate hydrolases"/>
    <property type="match status" value="1"/>
</dbReference>
<dbReference type="PANTHER" id="PTHR42957:SF1">
    <property type="entry name" value="HELICASE MJ1565-RELATED"/>
    <property type="match status" value="1"/>
</dbReference>
<dbReference type="InterPro" id="IPR002789">
    <property type="entry name" value="HerA_central"/>
</dbReference>
<keyword evidence="3" id="KW-1185">Reference proteome</keyword>
<feature type="domain" description="Helicase HerA central" evidence="1">
    <location>
        <begin position="131"/>
        <end position="423"/>
    </location>
</feature>
<dbReference type="AlphaFoldDB" id="A0A5R8M3E4"/>
<dbReference type="InterPro" id="IPR027417">
    <property type="entry name" value="P-loop_NTPase"/>
</dbReference>
<dbReference type="Gene3D" id="3.40.50.300">
    <property type="entry name" value="P-loop containing nucleotide triphosphate hydrolases"/>
    <property type="match status" value="2"/>
</dbReference>
<name>A0A5R8M3E4_9FLAO</name>
<reference evidence="2 3" key="1">
    <citation type="journal article" date="2017" name="Int. J. Syst. Evol. Microbiol.">
        <title>Maripseudobacter aurantiacus gen. nov., sp. nov., a novel member of the family Flavobacteriaceae isolated from a sedimentation basin.</title>
        <authorList>
            <person name="Chen C."/>
            <person name="Su Y."/>
            <person name="Tao T."/>
            <person name="Fu G."/>
            <person name="Zhang C."/>
            <person name="Sun C."/>
            <person name="Zhang X."/>
            <person name="Wu M."/>
        </authorList>
    </citation>
    <scope>NUCLEOTIDE SEQUENCE [LARGE SCALE GENOMIC DNA]</scope>
    <source>
        <strain evidence="3">CDA4</strain>
    </source>
</reference>
<gene>
    <name evidence="2" type="ORF">FEK29_12000</name>
</gene>
<dbReference type="PANTHER" id="PTHR42957">
    <property type="entry name" value="HELICASE MJ1565-RELATED"/>
    <property type="match status" value="1"/>
</dbReference>
<dbReference type="GO" id="GO:0005524">
    <property type="term" value="F:ATP binding"/>
    <property type="evidence" value="ECO:0007669"/>
    <property type="project" value="UniProtKB-KW"/>
</dbReference>
<dbReference type="OrthoDB" id="9806951at2"/>
<sequence>MDSNNFKIINVSSTSISIEIVDPSLFDDQFNLGSYIKIPYKNNDTKFVIGIIENYRIKDEDNGDEETESTQPSFVLEVKLTGTLEINGSESTFERGGHGIPLPPNNGIALLSEEELSSIFTTRIKENEQFHFSKLTTNDLKVPVNGNKFFNKHFAIVGSTGSGKSHTVAKVLQQAVNSKNSGYTGLNNSHIVIFDIHGEYEQAFPEANVLNATNLTLPYWMLNGDELEQLFLDTGDRNNYNQSSVLRKVITENKKKHNSDIDKIHFDSPLKFDIQEVYNCLFNIQTETVNSKASDRYMIVGECGSYKNGESTKSEDGVELSPQQRIEKYFESKLQFYPSKSQSVTSGTYADGTLDKFIERLENKLQNTRLEFLFGEKSRDISFEETVKQFIGYENSKESNVTIINLGGIPFEVLSITVSLISRILFDFGFFFSKLLSNGQKAETPLLLLYEEAHIYVPKSDLLKYRSSKLAIERIAKEGRKYGVTLGIVSQRPSEISETIFSQCNNFIAMRLTNPEDQNYVKRLLPDTLGNLTETLPTLQSGEALLIGESITLPSLVKIDRCDPEPKSSDIEYFEIWKEQWKNVDFNKILAEWKK</sequence>
<organism evidence="2 3">
    <name type="scientific">Maribacter aurantiacus</name>
    <dbReference type="NCBI Taxonomy" id="1882343"/>
    <lineage>
        <taxon>Bacteria</taxon>
        <taxon>Pseudomonadati</taxon>
        <taxon>Bacteroidota</taxon>
        <taxon>Flavobacteriia</taxon>
        <taxon>Flavobacteriales</taxon>
        <taxon>Flavobacteriaceae</taxon>
        <taxon>Maribacter</taxon>
    </lineage>
</organism>
<keyword evidence="2" id="KW-0547">Nucleotide-binding</keyword>
<evidence type="ECO:0000313" key="3">
    <source>
        <dbReference type="Proteomes" id="UP000308382"/>
    </source>
</evidence>
<keyword evidence="2" id="KW-0067">ATP-binding</keyword>
<dbReference type="Proteomes" id="UP000308382">
    <property type="component" value="Unassembled WGS sequence"/>
</dbReference>
<comment type="caution">
    <text evidence="2">The sequence shown here is derived from an EMBL/GenBank/DDBJ whole genome shotgun (WGS) entry which is preliminary data.</text>
</comment>
<dbReference type="RefSeq" id="WP_138258684.1">
    <property type="nucleotide sequence ID" value="NZ_VBUK01000007.1"/>
</dbReference>
<accession>A0A5R8M3E4</accession>